<evidence type="ECO:0000313" key="2">
    <source>
        <dbReference type="Proteomes" id="UP000016934"/>
    </source>
</evidence>
<dbReference type="GeneID" id="19141876"/>
<name>M2QXQ7_COCSN</name>
<gene>
    <name evidence="1" type="ORF">COCSADRAFT_99840</name>
</gene>
<organism evidence="1 2">
    <name type="scientific">Cochliobolus sativus (strain ND90Pr / ATCC 201652)</name>
    <name type="common">Common root rot and spot blotch fungus</name>
    <name type="synonym">Bipolaris sorokiniana</name>
    <dbReference type="NCBI Taxonomy" id="665912"/>
    <lineage>
        <taxon>Eukaryota</taxon>
        <taxon>Fungi</taxon>
        <taxon>Dikarya</taxon>
        <taxon>Ascomycota</taxon>
        <taxon>Pezizomycotina</taxon>
        <taxon>Dothideomycetes</taxon>
        <taxon>Pleosporomycetidae</taxon>
        <taxon>Pleosporales</taxon>
        <taxon>Pleosporineae</taxon>
        <taxon>Pleosporaceae</taxon>
        <taxon>Bipolaris</taxon>
    </lineage>
</organism>
<dbReference type="EMBL" id="KB445651">
    <property type="protein sequence ID" value="EMD59854.1"/>
    <property type="molecule type" value="Genomic_DNA"/>
</dbReference>
<keyword evidence="2" id="KW-1185">Reference proteome</keyword>
<evidence type="ECO:0000313" key="1">
    <source>
        <dbReference type="EMBL" id="EMD59854.1"/>
    </source>
</evidence>
<reference evidence="1 2" key="1">
    <citation type="journal article" date="2012" name="PLoS Pathog.">
        <title>Diverse lifestyles and strategies of plant pathogenesis encoded in the genomes of eighteen Dothideomycetes fungi.</title>
        <authorList>
            <person name="Ohm R.A."/>
            <person name="Feau N."/>
            <person name="Henrissat B."/>
            <person name="Schoch C.L."/>
            <person name="Horwitz B.A."/>
            <person name="Barry K.W."/>
            <person name="Condon B.J."/>
            <person name="Copeland A.C."/>
            <person name="Dhillon B."/>
            <person name="Glaser F."/>
            <person name="Hesse C.N."/>
            <person name="Kosti I."/>
            <person name="LaButti K."/>
            <person name="Lindquist E.A."/>
            <person name="Lucas S."/>
            <person name="Salamov A.A."/>
            <person name="Bradshaw R.E."/>
            <person name="Ciuffetti L."/>
            <person name="Hamelin R.C."/>
            <person name="Kema G.H.J."/>
            <person name="Lawrence C."/>
            <person name="Scott J.A."/>
            <person name="Spatafora J.W."/>
            <person name="Turgeon B.G."/>
            <person name="de Wit P.J.G.M."/>
            <person name="Zhong S."/>
            <person name="Goodwin S.B."/>
            <person name="Grigoriev I.V."/>
        </authorList>
    </citation>
    <scope>NUCLEOTIDE SEQUENCE [LARGE SCALE GENOMIC DNA]</scope>
    <source>
        <strain evidence="2">ND90Pr / ATCC 201652</strain>
    </source>
</reference>
<feature type="non-terminal residue" evidence="1">
    <location>
        <position position="67"/>
    </location>
</feature>
<protein>
    <submittedName>
        <fullName evidence="1">Uncharacterized protein</fullName>
    </submittedName>
</protein>
<dbReference type="AlphaFoldDB" id="M2QXQ7"/>
<dbReference type="OrthoDB" id="3691787at2759"/>
<reference evidence="2" key="2">
    <citation type="journal article" date="2013" name="PLoS Genet.">
        <title>Comparative genome structure, secondary metabolite, and effector coding capacity across Cochliobolus pathogens.</title>
        <authorList>
            <person name="Condon B.J."/>
            <person name="Leng Y."/>
            <person name="Wu D."/>
            <person name="Bushley K.E."/>
            <person name="Ohm R.A."/>
            <person name="Otillar R."/>
            <person name="Martin J."/>
            <person name="Schackwitz W."/>
            <person name="Grimwood J."/>
            <person name="MohdZainudin N."/>
            <person name="Xue C."/>
            <person name="Wang R."/>
            <person name="Manning V.A."/>
            <person name="Dhillon B."/>
            <person name="Tu Z.J."/>
            <person name="Steffenson B.J."/>
            <person name="Salamov A."/>
            <person name="Sun H."/>
            <person name="Lowry S."/>
            <person name="LaButti K."/>
            <person name="Han J."/>
            <person name="Copeland A."/>
            <person name="Lindquist E."/>
            <person name="Barry K."/>
            <person name="Schmutz J."/>
            <person name="Baker S.E."/>
            <person name="Ciuffetti L.M."/>
            <person name="Grigoriev I.V."/>
            <person name="Zhong S."/>
            <person name="Turgeon B.G."/>
        </authorList>
    </citation>
    <scope>NUCLEOTIDE SEQUENCE [LARGE SCALE GENOMIC DNA]</scope>
    <source>
        <strain evidence="2">ND90Pr / ATCC 201652</strain>
    </source>
</reference>
<dbReference type="HOGENOM" id="CLU_2819409_0_0_1"/>
<proteinExistence type="predicted"/>
<sequence>DIYNFNETRFAIGVARTLKVVISFERVGWAVVVQLGNRDRKVESLIYYYINYITKLKFLLAFKVAFN</sequence>
<dbReference type="RefSeq" id="XP_007704163.1">
    <property type="nucleotide sequence ID" value="XM_007705973.1"/>
</dbReference>
<accession>M2QXQ7</accession>
<dbReference type="Proteomes" id="UP000016934">
    <property type="component" value="Unassembled WGS sequence"/>
</dbReference>
<dbReference type="KEGG" id="bsc:COCSADRAFT_99840"/>